<feature type="transmembrane region" description="Helical" evidence="1">
    <location>
        <begin position="106"/>
        <end position="123"/>
    </location>
</feature>
<evidence type="ECO:0000313" key="2">
    <source>
        <dbReference type="EMBL" id="GBF43224.1"/>
    </source>
</evidence>
<comment type="caution">
    <text evidence="2">The sequence shown here is derived from an EMBL/GenBank/DDBJ whole genome shotgun (WGS) entry which is preliminary data.</text>
</comment>
<dbReference type="EMBL" id="BFAZ01000009">
    <property type="protein sequence ID" value="GBF43224.1"/>
    <property type="molecule type" value="Genomic_DNA"/>
</dbReference>
<name>A0A2P2DEZ8_9LEPT</name>
<sequence>MKFHLKLSFRWTKTILVSIVSFVILLKLPPVLFDAKFEAKVFNFGIYHLILNPWTENTQWDQFLTPWILWVSGLISKPEDLVFILNCITILSGVILVGFISHQFDWILGITVCFLLSSSPLYLVFQTWIGFSDPFTFLLITLYLILLHSEFLPKLKILYLSFVLLLGMTNHLFQMLALVLLVNVFYLVYHKDKIKILLGAFVFASVLYTLFFVSIFTYTAIGWNQTRVSVFSQMWGNGFIRMNQSEFFLGTVGLFHGLWPLVVYIMYRMPISILGFVFCYLLSMMTYDTGRVFAILSTPILLLFSIQNWQTANIFEKRISILFSIGSLLICKLYPLFYKWDGKIIYLQ</sequence>
<protein>
    <recommendedName>
        <fullName evidence="4">Glycosyltransferase RgtA/B/C/D-like domain-containing protein</fullName>
    </recommendedName>
</protein>
<reference evidence="3" key="1">
    <citation type="journal article" date="2019" name="Microbiol. Immunol.">
        <title>Molecular and phenotypic characterization of Leptospira johnsonii sp. nov., Leptospira ellinghausenii sp. nov. and Leptospira ryugenii sp. nov. isolated from soil and water in Japan.</title>
        <authorList>
            <person name="Masuzawa T."/>
            <person name="Saito M."/>
            <person name="Nakao R."/>
            <person name="Nikaido Y."/>
            <person name="Matsumoto M."/>
            <person name="Ogawa M."/>
            <person name="Yokoyama M."/>
            <person name="Hidaka Y."/>
            <person name="Tomita J."/>
            <person name="Sakakibara K."/>
            <person name="Suzuki K."/>
            <person name="Yasuda S."/>
            <person name="Sato H."/>
            <person name="Yamaguchi M."/>
            <person name="Yoshida S.I."/>
            <person name="Koizumi N."/>
            <person name="Kawamura Y."/>
        </authorList>
    </citation>
    <scope>NUCLEOTIDE SEQUENCE [LARGE SCALE GENOMIC DNA]</scope>
    <source>
        <strain evidence="3">E18</strain>
    </source>
</reference>
<dbReference type="AlphaFoldDB" id="A0A2P2DEZ8"/>
<proteinExistence type="predicted"/>
<evidence type="ECO:0008006" key="4">
    <source>
        <dbReference type="Google" id="ProtNLM"/>
    </source>
</evidence>
<feature type="transmembrane region" description="Helical" evidence="1">
    <location>
        <begin position="81"/>
        <end position="100"/>
    </location>
</feature>
<organism evidence="2 3">
    <name type="scientific">Leptospira ellinghausenii</name>
    <dbReference type="NCBI Taxonomy" id="1917822"/>
    <lineage>
        <taxon>Bacteria</taxon>
        <taxon>Pseudomonadati</taxon>
        <taxon>Spirochaetota</taxon>
        <taxon>Spirochaetia</taxon>
        <taxon>Leptospirales</taxon>
        <taxon>Leptospiraceae</taxon>
        <taxon>Leptospira</taxon>
    </lineage>
</organism>
<evidence type="ECO:0000313" key="3">
    <source>
        <dbReference type="Proteomes" id="UP000245206"/>
    </source>
</evidence>
<feature type="transmembrane region" description="Helical" evidence="1">
    <location>
        <begin position="289"/>
        <end position="307"/>
    </location>
</feature>
<dbReference type="Proteomes" id="UP000245206">
    <property type="component" value="Unassembled WGS sequence"/>
</dbReference>
<keyword evidence="1" id="KW-0812">Transmembrane</keyword>
<keyword evidence="1" id="KW-1133">Transmembrane helix</keyword>
<gene>
    <name evidence="2" type="ORF">LPTSP2_25210</name>
</gene>
<feature type="transmembrane region" description="Helical" evidence="1">
    <location>
        <begin position="135"/>
        <end position="152"/>
    </location>
</feature>
<feature type="transmembrane region" description="Helical" evidence="1">
    <location>
        <begin position="196"/>
        <end position="221"/>
    </location>
</feature>
<evidence type="ECO:0000256" key="1">
    <source>
        <dbReference type="SAM" id="Phobius"/>
    </source>
</evidence>
<keyword evidence="1" id="KW-0472">Membrane</keyword>
<feature type="transmembrane region" description="Helical" evidence="1">
    <location>
        <begin position="15"/>
        <end position="33"/>
    </location>
</feature>
<keyword evidence="3" id="KW-1185">Reference proteome</keyword>
<accession>A0A2P2DEZ8</accession>
<feature type="transmembrane region" description="Helical" evidence="1">
    <location>
        <begin position="319"/>
        <end position="338"/>
    </location>
</feature>